<reference evidence="2" key="2">
    <citation type="submission" date="2015-01" db="EMBL/GenBank/DDBJ databases">
        <title>Evolutionary Origins and Diversification of the Mycorrhizal Mutualists.</title>
        <authorList>
            <consortium name="DOE Joint Genome Institute"/>
            <consortium name="Mycorrhizal Genomics Consortium"/>
            <person name="Kohler A."/>
            <person name="Kuo A."/>
            <person name="Nagy L.G."/>
            <person name="Floudas D."/>
            <person name="Copeland A."/>
            <person name="Barry K.W."/>
            <person name="Cichocki N."/>
            <person name="Veneault-Fourrey C."/>
            <person name="LaButti K."/>
            <person name="Lindquist E.A."/>
            <person name="Lipzen A."/>
            <person name="Lundell T."/>
            <person name="Morin E."/>
            <person name="Murat C."/>
            <person name="Riley R."/>
            <person name="Ohm R."/>
            <person name="Sun H."/>
            <person name="Tunlid A."/>
            <person name="Henrissat B."/>
            <person name="Grigoriev I.V."/>
            <person name="Hibbett D.S."/>
            <person name="Martin F."/>
        </authorList>
    </citation>
    <scope>NUCLEOTIDE SEQUENCE [LARGE SCALE GENOMIC DNA]</scope>
    <source>
        <strain evidence="2">UH-Slu-Lm8-n1</strain>
    </source>
</reference>
<accession>A0A0D0ANI6</accession>
<protein>
    <submittedName>
        <fullName evidence="1">Unplaced genomic scaffold CY34scaffold_451, whole genome shotgun sequence</fullName>
    </submittedName>
</protein>
<sequence length="52" mass="5473">MHTPAASLQTIVSRAGRPISSTEIGLNTRQGVERGVQRVVGDSIIAGWSVRG</sequence>
<keyword evidence="2" id="KW-1185">Reference proteome</keyword>
<name>A0A0D0ANI6_9AGAM</name>
<dbReference type="Proteomes" id="UP000054485">
    <property type="component" value="Unassembled WGS sequence"/>
</dbReference>
<gene>
    <name evidence="1" type="ORF">CY34DRAFT_811830</name>
</gene>
<reference evidence="1 2" key="1">
    <citation type="submission" date="2014-04" db="EMBL/GenBank/DDBJ databases">
        <authorList>
            <consortium name="DOE Joint Genome Institute"/>
            <person name="Kuo A."/>
            <person name="Ruytinx J."/>
            <person name="Rineau F."/>
            <person name="Colpaert J."/>
            <person name="Kohler A."/>
            <person name="Nagy L.G."/>
            <person name="Floudas D."/>
            <person name="Copeland A."/>
            <person name="Barry K.W."/>
            <person name="Cichocki N."/>
            <person name="Veneault-Fourrey C."/>
            <person name="LaButti K."/>
            <person name="Lindquist E.A."/>
            <person name="Lipzen A."/>
            <person name="Lundell T."/>
            <person name="Morin E."/>
            <person name="Murat C."/>
            <person name="Sun H."/>
            <person name="Tunlid A."/>
            <person name="Henrissat B."/>
            <person name="Grigoriev I.V."/>
            <person name="Hibbett D.S."/>
            <person name="Martin F."/>
            <person name="Nordberg H.P."/>
            <person name="Cantor M.N."/>
            <person name="Hua S.X."/>
        </authorList>
    </citation>
    <scope>NUCLEOTIDE SEQUENCE [LARGE SCALE GENOMIC DNA]</scope>
    <source>
        <strain evidence="1 2">UH-Slu-Lm8-n1</strain>
    </source>
</reference>
<evidence type="ECO:0000313" key="1">
    <source>
        <dbReference type="EMBL" id="KIK35862.1"/>
    </source>
</evidence>
<dbReference type="HOGENOM" id="CLU_3088881_0_0_1"/>
<evidence type="ECO:0000313" key="2">
    <source>
        <dbReference type="Proteomes" id="UP000054485"/>
    </source>
</evidence>
<dbReference type="InParanoid" id="A0A0D0ANI6"/>
<organism evidence="1 2">
    <name type="scientific">Suillus luteus UH-Slu-Lm8-n1</name>
    <dbReference type="NCBI Taxonomy" id="930992"/>
    <lineage>
        <taxon>Eukaryota</taxon>
        <taxon>Fungi</taxon>
        <taxon>Dikarya</taxon>
        <taxon>Basidiomycota</taxon>
        <taxon>Agaricomycotina</taxon>
        <taxon>Agaricomycetes</taxon>
        <taxon>Agaricomycetidae</taxon>
        <taxon>Boletales</taxon>
        <taxon>Suillineae</taxon>
        <taxon>Suillaceae</taxon>
        <taxon>Suillus</taxon>
    </lineage>
</organism>
<dbReference type="AlphaFoldDB" id="A0A0D0ANI6"/>
<dbReference type="EMBL" id="KN835582">
    <property type="protein sequence ID" value="KIK35862.1"/>
    <property type="molecule type" value="Genomic_DNA"/>
</dbReference>
<proteinExistence type="predicted"/>